<dbReference type="PANTHER" id="PTHR43369:SF2">
    <property type="entry name" value="PHOSPHORIBOSYLGLYCINAMIDE FORMYLTRANSFERASE"/>
    <property type="match status" value="1"/>
</dbReference>
<proteinExistence type="predicted"/>
<keyword evidence="3" id="KW-0808">Transferase</keyword>
<evidence type="ECO:0000256" key="3">
    <source>
        <dbReference type="ARBA" id="ARBA00022679"/>
    </source>
</evidence>
<protein>
    <recommendedName>
        <fullName evidence="2">phosphoribosylglycinamide formyltransferase 1</fullName>
        <ecNumber evidence="2">2.1.2.2</ecNumber>
    </recommendedName>
</protein>
<comment type="pathway">
    <text evidence="1">Purine metabolism; IMP biosynthesis via de novo pathway; N(2)-formyl-N(1)-(5-phospho-D-ribosyl)glycinamide from N(1)-(5-phospho-D-ribosyl)glycinamide (10-formyl THF route): step 1/1.</text>
</comment>
<dbReference type="GO" id="GO:0006189">
    <property type="term" value="P:'de novo' IMP biosynthetic process"/>
    <property type="evidence" value="ECO:0007669"/>
    <property type="project" value="TreeGrafter"/>
</dbReference>
<dbReference type="PANTHER" id="PTHR43369">
    <property type="entry name" value="PHOSPHORIBOSYLGLYCINAMIDE FORMYLTRANSFERASE"/>
    <property type="match status" value="1"/>
</dbReference>
<dbReference type="EMBL" id="UINC01007469">
    <property type="protein sequence ID" value="SVA33505.1"/>
    <property type="molecule type" value="Genomic_DNA"/>
</dbReference>
<evidence type="ECO:0000256" key="1">
    <source>
        <dbReference type="ARBA" id="ARBA00005054"/>
    </source>
</evidence>
<dbReference type="EC" id="2.1.2.2" evidence="2"/>
<evidence type="ECO:0000256" key="4">
    <source>
        <dbReference type="ARBA" id="ARBA00022755"/>
    </source>
</evidence>
<reference evidence="7" key="1">
    <citation type="submission" date="2018-05" db="EMBL/GenBank/DDBJ databases">
        <authorList>
            <person name="Lanie J.A."/>
            <person name="Ng W.-L."/>
            <person name="Kazmierczak K.M."/>
            <person name="Andrzejewski T.M."/>
            <person name="Davidsen T.M."/>
            <person name="Wayne K.J."/>
            <person name="Tettelin H."/>
            <person name="Glass J.I."/>
            <person name="Rusch D."/>
            <person name="Podicherti R."/>
            <person name="Tsui H.-C.T."/>
            <person name="Winkler M.E."/>
        </authorList>
    </citation>
    <scope>NUCLEOTIDE SEQUENCE</scope>
</reference>
<dbReference type="SUPFAM" id="SSF53328">
    <property type="entry name" value="Formyltransferase"/>
    <property type="match status" value="1"/>
</dbReference>
<dbReference type="InterPro" id="IPR002376">
    <property type="entry name" value="Formyl_transf_N"/>
</dbReference>
<dbReference type="AlphaFoldDB" id="A0A381UZH6"/>
<name>A0A381UZH6_9ZZZZ</name>
<dbReference type="GO" id="GO:0004644">
    <property type="term" value="F:phosphoribosylglycinamide formyltransferase activity"/>
    <property type="evidence" value="ECO:0007669"/>
    <property type="project" value="UniProtKB-EC"/>
</dbReference>
<evidence type="ECO:0000256" key="2">
    <source>
        <dbReference type="ARBA" id="ARBA00012254"/>
    </source>
</evidence>
<keyword evidence="4" id="KW-0658">Purine biosynthesis</keyword>
<feature type="region of interest" description="Disordered" evidence="5">
    <location>
        <begin position="226"/>
        <end position="255"/>
    </location>
</feature>
<evidence type="ECO:0000256" key="5">
    <source>
        <dbReference type="SAM" id="MobiDB-lite"/>
    </source>
</evidence>
<dbReference type="InterPro" id="IPR036477">
    <property type="entry name" value="Formyl_transf_N_sf"/>
</dbReference>
<feature type="compositionally biased region" description="Polar residues" evidence="5">
    <location>
        <begin position="235"/>
        <end position="249"/>
    </location>
</feature>
<feature type="domain" description="Formyl transferase N-terminal" evidence="6">
    <location>
        <begin position="7"/>
        <end position="153"/>
    </location>
</feature>
<evidence type="ECO:0000259" key="6">
    <source>
        <dbReference type="Pfam" id="PF00551"/>
    </source>
</evidence>
<evidence type="ECO:0000313" key="7">
    <source>
        <dbReference type="EMBL" id="SVA33505.1"/>
    </source>
</evidence>
<dbReference type="Gene3D" id="3.40.50.12230">
    <property type="match status" value="1"/>
</dbReference>
<sequence length="255" mass="28599">MPKRYNCVLLMTDRPDLADAAEAFARERFDVRYASRHSRNEREFPQEAASTIAHGNVDFLLNYLAPMYVPKVVFQEVQREAINFHPAPPAWPGIGSASYALYRGDPTFGATAHRMTAKIDGGEIVGVAQFPVCSEDTCETLFSRALRATLDLFFEVCQELTLDGHAVPTGDHWERAAVTRAEFERWMTLTPTDSPDQIVRKMRALKNPRFPGPFFEINGVRMQVPKGLDPIKNPGSLSSLWESNGNNEPTRGPDE</sequence>
<accession>A0A381UZH6</accession>
<dbReference type="GO" id="GO:0005737">
    <property type="term" value="C:cytoplasm"/>
    <property type="evidence" value="ECO:0007669"/>
    <property type="project" value="TreeGrafter"/>
</dbReference>
<dbReference type="Pfam" id="PF00551">
    <property type="entry name" value="Formyl_trans_N"/>
    <property type="match status" value="1"/>
</dbReference>
<organism evidence="7">
    <name type="scientific">marine metagenome</name>
    <dbReference type="NCBI Taxonomy" id="408172"/>
    <lineage>
        <taxon>unclassified sequences</taxon>
        <taxon>metagenomes</taxon>
        <taxon>ecological metagenomes</taxon>
    </lineage>
</organism>
<gene>
    <name evidence="7" type="ORF">METZ01_LOCUS86359</name>
</gene>